<evidence type="ECO:0000313" key="1">
    <source>
        <dbReference type="EMBL" id="KRK79449.1"/>
    </source>
</evidence>
<reference evidence="1 2" key="1">
    <citation type="journal article" date="2015" name="Genome Announc.">
        <title>Expanding the biotechnology potential of lactobacilli through comparative genomics of 213 strains and associated genera.</title>
        <authorList>
            <person name="Sun Z."/>
            <person name="Harris H.M."/>
            <person name="McCann A."/>
            <person name="Guo C."/>
            <person name="Argimon S."/>
            <person name="Zhang W."/>
            <person name="Yang X."/>
            <person name="Jeffery I.B."/>
            <person name="Cooney J.C."/>
            <person name="Kagawa T.F."/>
            <person name="Liu W."/>
            <person name="Song Y."/>
            <person name="Salvetti E."/>
            <person name="Wrobel A."/>
            <person name="Rasinkangas P."/>
            <person name="Parkhill J."/>
            <person name="Rea M.C."/>
            <person name="O'Sullivan O."/>
            <person name="Ritari J."/>
            <person name="Douillard F.P."/>
            <person name="Paul Ross R."/>
            <person name="Yang R."/>
            <person name="Briner A.E."/>
            <person name="Felis G.E."/>
            <person name="de Vos W.M."/>
            <person name="Barrangou R."/>
            <person name="Klaenhammer T.R."/>
            <person name="Caufield P.W."/>
            <person name="Cui Y."/>
            <person name="Zhang H."/>
            <person name="O'Toole P.W."/>
        </authorList>
    </citation>
    <scope>NUCLEOTIDE SEQUENCE [LARGE SCALE GENOMIC DNA]</scope>
    <source>
        <strain evidence="1 2">DSM 19682</strain>
    </source>
</reference>
<dbReference type="EMBL" id="AZDZ01000014">
    <property type="protein sequence ID" value="KRK79449.1"/>
    <property type="molecule type" value="Genomic_DNA"/>
</dbReference>
<dbReference type="Gene3D" id="2.40.30.200">
    <property type="match status" value="1"/>
</dbReference>
<comment type="caution">
    <text evidence="1">The sequence shown here is derived from an EMBL/GenBank/DDBJ whole genome shotgun (WGS) entry which is preliminary data.</text>
</comment>
<name>A0A0R1KEY2_9LACO</name>
<dbReference type="OrthoDB" id="1853834at2"/>
<dbReference type="AlphaFoldDB" id="A0A0R1KEY2"/>
<gene>
    <name evidence="1" type="ORF">FD03_GL000578</name>
</gene>
<dbReference type="STRING" id="1423775.FD03_GL000578"/>
<dbReference type="PATRIC" id="fig|1423775.4.peg.589"/>
<dbReference type="eggNOG" id="COG4722">
    <property type="taxonomic scope" value="Bacteria"/>
</dbReference>
<evidence type="ECO:0008006" key="3">
    <source>
        <dbReference type="Google" id="ProtNLM"/>
    </source>
</evidence>
<protein>
    <recommendedName>
        <fullName evidence="3">Phage tail protein</fullName>
    </recommendedName>
</protein>
<organism evidence="1 2">
    <name type="scientific">Companilactobacillus nodensis DSM 19682 = JCM 14932 = NBRC 107160</name>
    <dbReference type="NCBI Taxonomy" id="1423775"/>
    <lineage>
        <taxon>Bacteria</taxon>
        <taxon>Bacillati</taxon>
        <taxon>Bacillota</taxon>
        <taxon>Bacilli</taxon>
        <taxon>Lactobacillales</taxon>
        <taxon>Lactobacillaceae</taxon>
        <taxon>Companilactobacillus</taxon>
    </lineage>
</organism>
<dbReference type="RefSeq" id="WP_025024365.1">
    <property type="nucleotide sequence ID" value="NZ_AZDZ01000014.1"/>
</dbReference>
<sequence>MACSTIVIDGIEDKDMLVSVATRPKISSPEYDFESTYIDGRDGSVNRLQYIKDVEQTIEFNILEDFNIKSQLRFVKAWLFNAKKYYFKDDFVYRKVKRVEIDDIENDIAEYGKFDVKFYCDPFEYIVADQTIKVTDSEMIINKGTYKSLPRIKILGKGKGTITVNDTVVALDLPEENIIIDSDVQEIYKDDTNYGLSMTGEFPELKPKDNLILVNGDFDTIEIQMRERYL</sequence>
<accession>A0A0R1KEY2</accession>
<evidence type="ECO:0000313" key="2">
    <source>
        <dbReference type="Proteomes" id="UP000051248"/>
    </source>
</evidence>
<keyword evidence="2" id="KW-1185">Reference proteome</keyword>
<proteinExistence type="predicted"/>
<dbReference type="Proteomes" id="UP000051248">
    <property type="component" value="Unassembled WGS sequence"/>
</dbReference>